<keyword evidence="5" id="KW-1185">Reference proteome</keyword>
<accession>Z9JQQ2</accession>
<dbReference type="eggNOG" id="COG1090">
    <property type="taxonomic scope" value="Bacteria"/>
</dbReference>
<dbReference type="InterPro" id="IPR010099">
    <property type="entry name" value="SDR39U1"/>
</dbReference>
<dbReference type="InterPro" id="IPR013549">
    <property type="entry name" value="DUF1731"/>
</dbReference>
<protein>
    <submittedName>
        <fullName evidence="4">Nucleoside-diphosphate sugar epimerase</fullName>
    </submittedName>
</protein>
<dbReference type="Pfam" id="PF08338">
    <property type="entry name" value="DUF1731"/>
    <property type="match status" value="1"/>
</dbReference>
<evidence type="ECO:0000259" key="3">
    <source>
        <dbReference type="Pfam" id="PF08338"/>
    </source>
</evidence>
<dbReference type="Pfam" id="PF01370">
    <property type="entry name" value="Epimerase"/>
    <property type="match status" value="1"/>
</dbReference>
<dbReference type="OrthoDB" id="9801773at2"/>
<dbReference type="RefSeq" id="WP_038373982.1">
    <property type="nucleotide sequence ID" value="NZ_KK070003.1"/>
</dbReference>
<dbReference type="PANTHER" id="PTHR11092">
    <property type="entry name" value="SUGAR NUCLEOTIDE EPIMERASE RELATED"/>
    <property type="match status" value="1"/>
</dbReference>
<comment type="similarity">
    <text evidence="1">Belongs to the NAD(P)-dependent epimerase/dehydratase family. SDR39U1 subfamily.</text>
</comment>
<dbReference type="EMBL" id="JDYK01000020">
    <property type="protein sequence ID" value="EWS80057.1"/>
    <property type="molecule type" value="Genomic_DNA"/>
</dbReference>
<dbReference type="SUPFAM" id="SSF51735">
    <property type="entry name" value="NAD(P)-binding Rossmann-fold domains"/>
    <property type="match status" value="1"/>
</dbReference>
<dbReference type="Gene3D" id="3.30.530.20">
    <property type="match status" value="1"/>
</dbReference>
<comment type="caution">
    <text evidence="4">The sequence shown here is derived from an EMBL/GenBank/DDBJ whole genome shotgun (WGS) entry which is preliminary data.</text>
</comment>
<dbReference type="PATRIC" id="fig|396014.3.peg.3182"/>
<reference evidence="4 5" key="1">
    <citation type="submission" date="2014-02" db="EMBL/GenBank/DDBJ databases">
        <title>Genome sequence of Brachybacterium phenoliresistens strain W13A50.</title>
        <authorList>
            <person name="Wang X."/>
        </authorList>
    </citation>
    <scope>NUCLEOTIDE SEQUENCE [LARGE SCALE GENOMIC DNA]</scope>
    <source>
        <strain evidence="4 5">W13A50</strain>
    </source>
</reference>
<dbReference type="InterPro" id="IPR001509">
    <property type="entry name" value="Epimerase_deHydtase"/>
</dbReference>
<feature type="domain" description="NAD-dependent epimerase/dehydratase" evidence="2">
    <location>
        <begin position="162"/>
        <end position="372"/>
    </location>
</feature>
<dbReference type="InterPro" id="IPR023393">
    <property type="entry name" value="START-like_dom_sf"/>
</dbReference>
<evidence type="ECO:0000259" key="2">
    <source>
        <dbReference type="Pfam" id="PF01370"/>
    </source>
</evidence>
<gene>
    <name evidence="4" type="ORF">BF93_08395</name>
</gene>
<name>Z9JQQ2_9MICO</name>
<evidence type="ECO:0000313" key="4">
    <source>
        <dbReference type="EMBL" id="EWS80057.1"/>
    </source>
</evidence>
<dbReference type="SUPFAM" id="SSF55961">
    <property type="entry name" value="Bet v1-like"/>
    <property type="match status" value="1"/>
</dbReference>
<dbReference type="PANTHER" id="PTHR11092:SF0">
    <property type="entry name" value="EPIMERASE FAMILY PROTEIN SDR39U1"/>
    <property type="match status" value="1"/>
</dbReference>
<dbReference type="AlphaFoldDB" id="Z9JQQ2"/>
<dbReference type="eggNOG" id="COG4276">
    <property type="taxonomic scope" value="Bacteria"/>
</dbReference>
<sequence length="459" mass="48902">MRVDRTTRLPHPAEDVVAWHSRPGALVRLTPPGLGRADSSGDLSEGSRVTVRMGPDLLPAALRPVWRLRHSGTRRDPASLSFTDTQLTGPFRLWRHRHDIGPDGDGTAIRDRIDAELPGGTTAGEGTLARTLEGLFGFRERQLRDDLAFHGRHARQPRQIVAIAGASGLIGTQLAALLSTGGHTVLRMVRGRAAGPGEISWDPARGRLDPEDLAGVDAVVNLAGRSIATRLTPRARREILESRTGSSALLAEALASLPADVRPRVLVQASAIGAYGAQRPGELLTESDAFGEGFLAEVVRAWEAAARPAAEAGVRTVLLRTGVVLSDGGGALQPQLPLYRAGLGGRIAPARARLSWITLDDMVRAYAHALVTEDLEGPVNAVGPQPVTQREFARTLGRVLHRPALLPVPAIGPRLLLGAEGARELVLADQAVSDARLRASGFDPAATDLESALRHVLRR</sequence>
<proteinExistence type="inferred from homology"/>
<dbReference type="NCBIfam" id="TIGR01777">
    <property type="entry name" value="yfcH"/>
    <property type="match status" value="1"/>
</dbReference>
<evidence type="ECO:0000313" key="5">
    <source>
        <dbReference type="Proteomes" id="UP000023067"/>
    </source>
</evidence>
<dbReference type="STRING" id="396014.BF93_08395"/>
<feature type="domain" description="DUF1731" evidence="3">
    <location>
        <begin position="408"/>
        <end position="456"/>
    </location>
</feature>
<dbReference type="InterPro" id="IPR036291">
    <property type="entry name" value="NAD(P)-bd_dom_sf"/>
</dbReference>
<dbReference type="Proteomes" id="UP000023067">
    <property type="component" value="Unassembled WGS sequence"/>
</dbReference>
<dbReference type="CDD" id="cd07820">
    <property type="entry name" value="SRPBCC_3"/>
    <property type="match status" value="1"/>
</dbReference>
<dbReference type="Gene3D" id="3.40.50.720">
    <property type="entry name" value="NAD(P)-binding Rossmann-like Domain"/>
    <property type="match status" value="1"/>
</dbReference>
<dbReference type="HOGENOM" id="CLU_047373_4_0_11"/>
<organism evidence="4 5">
    <name type="scientific">Brachybacterium phenoliresistens</name>
    <dbReference type="NCBI Taxonomy" id="396014"/>
    <lineage>
        <taxon>Bacteria</taxon>
        <taxon>Bacillati</taxon>
        <taxon>Actinomycetota</taxon>
        <taxon>Actinomycetes</taxon>
        <taxon>Micrococcales</taxon>
        <taxon>Dermabacteraceae</taxon>
        <taxon>Brachybacterium</taxon>
    </lineage>
</organism>
<evidence type="ECO:0000256" key="1">
    <source>
        <dbReference type="ARBA" id="ARBA00009353"/>
    </source>
</evidence>